<reference evidence="4" key="1">
    <citation type="submission" date="2016-10" db="EMBL/GenBank/DDBJ databases">
        <authorList>
            <person name="Varghese N."/>
            <person name="Submissions S."/>
        </authorList>
    </citation>
    <scope>NUCLEOTIDE SEQUENCE [LARGE SCALE GENOMIC DNA]</scope>
    <source>
        <strain evidence="4">CGMCC 1.10971</strain>
    </source>
</reference>
<dbReference type="InterPro" id="IPR000189">
    <property type="entry name" value="Transglyc_AS"/>
</dbReference>
<dbReference type="GO" id="GO:0016020">
    <property type="term" value="C:membrane"/>
    <property type="evidence" value="ECO:0007669"/>
    <property type="project" value="InterPro"/>
</dbReference>
<dbReference type="InterPro" id="IPR023346">
    <property type="entry name" value="Lysozyme-like_dom_sf"/>
</dbReference>
<evidence type="ECO:0000313" key="3">
    <source>
        <dbReference type="EMBL" id="SFG21435.1"/>
    </source>
</evidence>
<dbReference type="EMBL" id="FOOU01000004">
    <property type="protein sequence ID" value="SFG21435.1"/>
    <property type="molecule type" value="Genomic_DNA"/>
</dbReference>
<protein>
    <submittedName>
        <fullName evidence="3">Transglycosylase SLT domain-containing protein</fullName>
    </submittedName>
</protein>
<dbReference type="SUPFAM" id="SSF53955">
    <property type="entry name" value="Lysozyme-like"/>
    <property type="match status" value="1"/>
</dbReference>
<dbReference type="STRING" id="1045558.SAMN05216175_104148"/>
<dbReference type="CDD" id="cd00254">
    <property type="entry name" value="LT-like"/>
    <property type="match status" value="1"/>
</dbReference>
<evidence type="ECO:0000256" key="1">
    <source>
        <dbReference type="ARBA" id="ARBA00007734"/>
    </source>
</evidence>
<accession>A0A1I2PYT4</accession>
<dbReference type="GO" id="GO:0008933">
    <property type="term" value="F:peptidoglycan lytic transglycosylase activity"/>
    <property type="evidence" value="ECO:0007669"/>
    <property type="project" value="InterPro"/>
</dbReference>
<dbReference type="Proteomes" id="UP000198623">
    <property type="component" value="Unassembled WGS sequence"/>
</dbReference>
<name>A0A1I2PYT4_9GAMM</name>
<proteinExistence type="inferred from homology"/>
<evidence type="ECO:0000259" key="2">
    <source>
        <dbReference type="Pfam" id="PF01464"/>
    </source>
</evidence>
<feature type="domain" description="Transglycosylase SLT" evidence="2">
    <location>
        <begin position="147"/>
        <end position="254"/>
    </location>
</feature>
<dbReference type="PROSITE" id="PS00922">
    <property type="entry name" value="TRANSGLYCOSYLASE"/>
    <property type="match status" value="1"/>
</dbReference>
<organism evidence="3 4">
    <name type="scientific">Neptunomonas qingdaonensis</name>
    <dbReference type="NCBI Taxonomy" id="1045558"/>
    <lineage>
        <taxon>Bacteria</taxon>
        <taxon>Pseudomonadati</taxon>
        <taxon>Pseudomonadota</taxon>
        <taxon>Gammaproteobacteria</taxon>
        <taxon>Oceanospirillales</taxon>
        <taxon>Oceanospirillaceae</taxon>
        <taxon>Neptunomonas</taxon>
    </lineage>
</organism>
<evidence type="ECO:0000313" key="4">
    <source>
        <dbReference type="Proteomes" id="UP000198623"/>
    </source>
</evidence>
<dbReference type="GO" id="GO:0000270">
    <property type="term" value="P:peptidoglycan metabolic process"/>
    <property type="evidence" value="ECO:0007669"/>
    <property type="project" value="InterPro"/>
</dbReference>
<dbReference type="Gene3D" id="1.10.530.10">
    <property type="match status" value="1"/>
</dbReference>
<comment type="similarity">
    <text evidence="1">Belongs to the transglycosylase Slt family.</text>
</comment>
<keyword evidence="4" id="KW-1185">Reference proteome</keyword>
<dbReference type="InterPro" id="IPR008258">
    <property type="entry name" value="Transglycosylase_SLT_dom_1"/>
</dbReference>
<dbReference type="AlphaFoldDB" id="A0A1I2PYT4"/>
<gene>
    <name evidence="3" type="ORF">SAMN05216175_104148</name>
</gene>
<dbReference type="PANTHER" id="PTHR37423">
    <property type="entry name" value="SOLUBLE LYTIC MUREIN TRANSGLYCOSYLASE-RELATED"/>
    <property type="match status" value="1"/>
</dbReference>
<dbReference type="PANTHER" id="PTHR37423:SF2">
    <property type="entry name" value="MEMBRANE-BOUND LYTIC MUREIN TRANSGLYCOSYLASE C"/>
    <property type="match status" value="1"/>
</dbReference>
<sequence length="271" mass="29460">MHLLSLINCDSYFALVGFEKGWLLKRIAKKVPQKAHCVAFIIGLLCLSDSVWAAEGIRKIVRADGVVEYTNVSAGSQGKTVRYSGKKNSTESIYKYREANGVLTFSDQKPRKGIQFSTLKFACFACNPGSTVNWHNTPLNLTSFETYVSQSAKQHAVDPALIRAVMHAESAFNAAAVSSQGAQGLMQLMPATAKELGVNDALDAAENIKGGAKYLAELLGMYRGDITRATAAYNAGPGAVRKYNGIPPFAETKAYVERVSILLKRYQRAIP</sequence>
<dbReference type="Pfam" id="PF01464">
    <property type="entry name" value="SLT"/>
    <property type="match status" value="1"/>
</dbReference>